<dbReference type="GO" id="GO:0004854">
    <property type="term" value="F:xanthine dehydrogenase activity"/>
    <property type="evidence" value="ECO:0007669"/>
    <property type="project" value="InterPro"/>
</dbReference>
<keyword evidence="9" id="KW-1185">Reference proteome</keyword>
<dbReference type="Gene3D" id="3.30.465.10">
    <property type="match status" value="1"/>
</dbReference>
<dbReference type="Proteomes" id="UP000053091">
    <property type="component" value="Unassembled WGS sequence"/>
</dbReference>
<evidence type="ECO:0000259" key="7">
    <source>
        <dbReference type="PROSITE" id="PS51387"/>
    </source>
</evidence>
<dbReference type="PANTHER" id="PTHR45444">
    <property type="entry name" value="XANTHINE DEHYDROGENASE"/>
    <property type="match status" value="1"/>
</dbReference>
<evidence type="ECO:0000313" key="9">
    <source>
        <dbReference type="Proteomes" id="UP000053091"/>
    </source>
</evidence>
<evidence type="ECO:0000256" key="5">
    <source>
        <dbReference type="ARBA" id="ARBA00023004"/>
    </source>
</evidence>
<protein>
    <submittedName>
        <fullName evidence="8">Xanthine dehydrogenase, small subunit</fullName>
    </submittedName>
</protein>
<dbReference type="InterPro" id="IPR016167">
    <property type="entry name" value="FAD-bd_PCMH_sub1"/>
</dbReference>
<dbReference type="InterPro" id="IPR016169">
    <property type="entry name" value="FAD-bd_PCMH_sub2"/>
</dbReference>
<dbReference type="EMBL" id="DF968182">
    <property type="protein sequence ID" value="GAP42602.1"/>
    <property type="molecule type" value="Genomic_DNA"/>
</dbReference>
<dbReference type="InterPro" id="IPR006058">
    <property type="entry name" value="2Fe2S_fd_BS"/>
</dbReference>
<organism evidence="8">
    <name type="scientific">Lentimicrobium saccharophilum</name>
    <dbReference type="NCBI Taxonomy" id="1678841"/>
    <lineage>
        <taxon>Bacteria</taxon>
        <taxon>Pseudomonadati</taxon>
        <taxon>Bacteroidota</taxon>
        <taxon>Bacteroidia</taxon>
        <taxon>Bacteroidales</taxon>
        <taxon>Lentimicrobiaceae</taxon>
        <taxon>Lentimicrobium</taxon>
    </lineage>
</organism>
<dbReference type="PIRSF" id="PIRSF036557">
    <property type="entry name" value="XdhA_RC"/>
    <property type="match status" value="1"/>
</dbReference>
<dbReference type="InterPro" id="IPR002888">
    <property type="entry name" value="2Fe-2S-bd"/>
</dbReference>
<sequence length="482" mass="51855">MTATGNKVRFLLNDRLVEVDFSKETALLPSVTVLNYLRSLPGYKGVKEGCAEGDCGACTVVIAEVVEGKLVYKAADSCLLFLPALHNKQLITVEHLAEGDHLHPVQAAMIAHNGSQCGYCTPGIVMSLFGLYKNHSAPDKKVIERALAGNLCRCTGYQSIISAASEACKPGGNDKFSATAADVAAQLEAMKSDIPLRLLSGKQTYYKAFTLSDALNLRREVPEAQVVAGATDLALRQTKKKELLPVLLDISDVEALRFFAESEDHYVIGTGLTIESLRQTSAGCLPALKNMLDWFGSLQIRNVATLGGNIASASPIGDTLPVLMAYRAQVKLQSAAGERMVPVGDFITGYRKTCLGPGELITAVVIPKPHPGTIVTSYKVSKRRDLDISTVSAGFSLDSRNGTVESIILAYGGMAAQPVRAVNTERFITGKEWSEAVIRQAMKLLEEEFTPLNDVRAGAAYRSLIARNLLLKFFVETEGLAG</sequence>
<dbReference type="PROSITE" id="PS51387">
    <property type="entry name" value="FAD_PCMH"/>
    <property type="match status" value="1"/>
</dbReference>
<dbReference type="Gene3D" id="3.30.390.50">
    <property type="entry name" value="CO dehydrogenase flavoprotein, C-terminal domain"/>
    <property type="match status" value="1"/>
</dbReference>
<dbReference type="PROSITE" id="PS00197">
    <property type="entry name" value="2FE2S_FER_1"/>
    <property type="match status" value="1"/>
</dbReference>
<evidence type="ECO:0000259" key="6">
    <source>
        <dbReference type="PROSITE" id="PS51085"/>
    </source>
</evidence>
<dbReference type="Pfam" id="PF00941">
    <property type="entry name" value="FAD_binding_5"/>
    <property type="match status" value="1"/>
</dbReference>
<feature type="domain" description="2Fe-2S ferredoxin-type" evidence="6">
    <location>
        <begin position="6"/>
        <end position="96"/>
    </location>
</feature>
<dbReference type="InterPro" id="IPR005107">
    <property type="entry name" value="CO_DH_flav_C"/>
</dbReference>
<evidence type="ECO:0000313" key="8">
    <source>
        <dbReference type="EMBL" id="GAP42602.1"/>
    </source>
</evidence>
<dbReference type="InterPro" id="IPR012175">
    <property type="entry name" value="Xanth_DH_ssu_bac"/>
</dbReference>
<keyword evidence="1" id="KW-0285">Flavoprotein</keyword>
<keyword evidence="3" id="KW-0274">FAD</keyword>
<dbReference type="InterPro" id="IPR036010">
    <property type="entry name" value="2Fe-2S_ferredoxin-like_sf"/>
</dbReference>
<dbReference type="RefSeq" id="WP_062038638.1">
    <property type="nucleotide sequence ID" value="NZ_DF968182.1"/>
</dbReference>
<evidence type="ECO:0000256" key="1">
    <source>
        <dbReference type="ARBA" id="ARBA00022630"/>
    </source>
</evidence>
<dbReference type="Gene3D" id="1.10.150.120">
    <property type="entry name" value="[2Fe-2S]-binding domain"/>
    <property type="match status" value="1"/>
</dbReference>
<dbReference type="InterPro" id="IPR002346">
    <property type="entry name" value="Mopterin_DH_FAD-bd"/>
</dbReference>
<proteinExistence type="predicted"/>
<dbReference type="NCBIfam" id="TIGR02963">
    <property type="entry name" value="xanthine_xdhA"/>
    <property type="match status" value="1"/>
</dbReference>
<name>A0A0S7BPV3_9BACT</name>
<dbReference type="GO" id="GO:0071949">
    <property type="term" value="F:FAD binding"/>
    <property type="evidence" value="ECO:0007669"/>
    <property type="project" value="InterPro"/>
</dbReference>
<dbReference type="SUPFAM" id="SSF47741">
    <property type="entry name" value="CO dehydrogenase ISP C-domain like"/>
    <property type="match status" value="1"/>
</dbReference>
<dbReference type="SUPFAM" id="SSF55447">
    <property type="entry name" value="CO dehydrogenase flavoprotein C-terminal domain-like"/>
    <property type="match status" value="1"/>
</dbReference>
<feature type="domain" description="FAD-binding PCMH-type" evidence="7">
    <location>
        <begin position="198"/>
        <end position="371"/>
    </location>
</feature>
<dbReference type="Pfam" id="PF01799">
    <property type="entry name" value="Fer2_2"/>
    <property type="match status" value="1"/>
</dbReference>
<evidence type="ECO:0000256" key="4">
    <source>
        <dbReference type="ARBA" id="ARBA00023002"/>
    </source>
</evidence>
<dbReference type="SUPFAM" id="SSF54292">
    <property type="entry name" value="2Fe-2S ferredoxin-like"/>
    <property type="match status" value="1"/>
</dbReference>
<dbReference type="InterPro" id="IPR036318">
    <property type="entry name" value="FAD-bd_PCMH-like_sf"/>
</dbReference>
<evidence type="ECO:0000256" key="2">
    <source>
        <dbReference type="ARBA" id="ARBA00022723"/>
    </source>
</evidence>
<dbReference type="OrthoDB" id="9796880at2"/>
<dbReference type="Gene3D" id="3.30.43.10">
    <property type="entry name" value="Uridine Diphospho-n-acetylenolpyruvylglucosamine Reductase, domain 2"/>
    <property type="match status" value="1"/>
</dbReference>
<dbReference type="AlphaFoldDB" id="A0A0S7BPV3"/>
<dbReference type="InterPro" id="IPR001041">
    <property type="entry name" value="2Fe-2S_ferredoxin-type"/>
</dbReference>
<dbReference type="InterPro" id="IPR014307">
    <property type="entry name" value="Xanthine_DH_ssu"/>
</dbReference>
<keyword evidence="2" id="KW-0479">Metal-binding</keyword>
<dbReference type="Gene3D" id="3.10.20.30">
    <property type="match status" value="1"/>
</dbReference>
<dbReference type="PROSITE" id="PS51085">
    <property type="entry name" value="2FE2S_FER_2"/>
    <property type="match status" value="1"/>
</dbReference>
<gene>
    <name evidence="8" type="ORF">TBC1_11734</name>
</gene>
<dbReference type="GO" id="GO:0005506">
    <property type="term" value="F:iron ion binding"/>
    <property type="evidence" value="ECO:0007669"/>
    <property type="project" value="InterPro"/>
</dbReference>
<dbReference type="InterPro" id="IPR036884">
    <property type="entry name" value="2Fe-2S-bd_dom_sf"/>
</dbReference>
<dbReference type="SUPFAM" id="SSF56176">
    <property type="entry name" value="FAD-binding/transporter-associated domain-like"/>
    <property type="match status" value="1"/>
</dbReference>
<accession>A0A0S7BPV3</accession>
<dbReference type="InterPro" id="IPR036683">
    <property type="entry name" value="CO_DH_flav_C_dom_sf"/>
</dbReference>
<dbReference type="InterPro" id="IPR012675">
    <property type="entry name" value="Beta-grasp_dom_sf"/>
</dbReference>
<dbReference type="InterPro" id="IPR016166">
    <property type="entry name" value="FAD-bd_PCMH"/>
</dbReference>
<keyword evidence="4" id="KW-0560">Oxidoreductase</keyword>
<keyword evidence="5" id="KW-0408">Iron</keyword>
<dbReference type="PANTHER" id="PTHR45444:SF3">
    <property type="entry name" value="XANTHINE DEHYDROGENASE"/>
    <property type="match status" value="1"/>
</dbReference>
<evidence type="ECO:0000256" key="3">
    <source>
        <dbReference type="ARBA" id="ARBA00022827"/>
    </source>
</evidence>
<dbReference type="STRING" id="1678841.TBC1_11734"/>
<dbReference type="SMART" id="SM01092">
    <property type="entry name" value="CO_deh_flav_C"/>
    <property type="match status" value="1"/>
</dbReference>
<reference evidence="8" key="1">
    <citation type="journal article" date="2015" name="Genome Announc.">
        <title>Draft Genome Sequence of Bacteroidales Strain TBC1, a Novel Isolate from a Methanogenic Wastewater Treatment System.</title>
        <authorList>
            <person name="Tourlousse D.M."/>
            <person name="Matsuura N."/>
            <person name="Sun L."/>
            <person name="Toyonaga M."/>
            <person name="Kuroda K."/>
            <person name="Ohashi A."/>
            <person name="Cruz R."/>
            <person name="Yamaguchi T."/>
            <person name="Sekiguchi Y."/>
        </authorList>
    </citation>
    <scope>NUCLEOTIDE SEQUENCE [LARGE SCALE GENOMIC DNA]</scope>
    <source>
        <strain evidence="8">TBC1</strain>
    </source>
</reference>
<dbReference type="Pfam" id="PF03450">
    <property type="entry name" value="CO_deh_flav_C"/>
    <property type="match status" value="1"/>
</dbReference>
<dbReference type="InterPro" id="IPR016208">
    <property type="entry name" value="Ald_Oxase/xanthine_DH-like"/>
</dbReference>
<dbReference type="PATRIC" id="fig|1678841.3.peg.826"/>
<dbReference type="GO" id="GO:0051537">
    <property type="term" value="F:2 iron, 2 sulfur cluster binding"/>
    <property type="evidence" value="ECO:0007669"/>
    <property type="project" value="InterPro"/>
</dbReference>